<feature type="domain" description="Integrase catalytic" evidence="3">
    <location>
        <begin position="127"/>
        <end position="242"/>
    </location>
</feature>
<dbReference type="PANTHER" id="PTHR46889:SF4">
    <property type="entry name" value="TRANSPOSASE INSO FOR INSERTION SEQUENCE ELEMENT IS911B-RELATED"/>
    <property type="match status" value="1"/>
</dbReference>
<gene>
    <name evidence="4" type="ORF">ACFP2V_27105</name>
</gene>
<keyword evidence="5" id="KW-1185">Reference proteome</keyword>
<dbReference type="Pfam" id="PF13276">
    <property type="entry name" value="HTH_21"/>
    <property type="match status" value="1"/>
</dbReference>
<sequence length="288" mass="31639">MFIDAEKATESNPGGHSVTLMCKVLGVSRSGYYVYLAARPAAEERVRQEDELAAELRQIHTGSRRAYGAPRITAALRRKGRRINRKRVERLMRERGIRGITRRKRRSLTRPDKKAAGSPDLIGRDFTAAEPGTRLVSDITYLPTLAGWWYLATVIDLATREVIGYAMADHHRAELVVDALKMAAGRGALEEGCITHSDRGSEYTSREYRTLIKELRLRQSMGRTGSCYDNAAAESFFGLLKARSGPRSGNPTRLPAPTSSASSRSSTTAPVCASTPSTSTSPRSRPGL</sequence>
<dbReference type="InterPro" id="IPR036397">
    <property type="entry name" value="RNaseH_sf"/>
</dbReference>
<dbReference type="PROSITE" id="PS50994">
    <property type="entry name" value="INTEGRASE"/>
    <property type="match status" value="1"/>
</dbReference>
<accession>A0ABW0XYW0</accession>
<dbReference type="Pfam" id="PF00665">
    <property type="entry name" value="rve"/>
    <property type="match status" value="1"/>
</dbReference>
<feature type="region of interest" description="Disordered" evidence="2">
    <location>
        <begin position="102"/>
        <end position="123"/>
    </location>
</feature>
<reference evidence="5" key="1">
    <citation type="journal article" date="2019" name="Int. J. Syst. Evol. Microbiol.">
        <title>The Global Catalogue of Microorganisms (GCM) 10K type strain sequencing project: providing services to taxonomists for standard genome sequencing and annotation.</title>
        <authorList>
            <consortium name="The Broad Institute Genomics Platform"/>
            <consortium name="The Broad Institute Genome Sequencing Center for Infectious Disease"/>
            <person name="Wu L."/>
            <person name="Ma J."/>
        </authorList>
    </citation>
    <scope>NUCLEOTIDE SEQUENCE [LARGE SCALE GENOMIC DNA]</scope>
    <source>
        <strain evidence="5">JCM 13852</strain>
    </source>
</reference>
<protein>
    <submittedName>
        <fullName evidence="4">IS3 family transposase</fullName>
    </submittedName>
</protein>
<dbReference type="PANTHER" id="PTHR46889">
    <property type="entry name" value="TRANSPOSASE INSF FOR INSERTION SEQUENCE IS3B-RELATED"/>
    <property type="match status" value="1"/>
</dbReference>
<dbReference type="InterPro" id="IPR025948">
    <property type="entry name" value="HTH-like_dom"/>
</dbReference>
<dbReference type="InterPro" id="IPR048020">
    <property type="entry name" value="Transpos_IS3"/>
</dbReference>
<dbReference type="InterPro" id="IPR050900">
    <property type="entry name" value="Transposase_IS3/IS150/IS904"/>
</dbReference>
<evidence type="ECO:0000256" key="1">
    <source>
        <dbReference type="ARBA" id="ARBA00002286"/>
    </source>
</evidence>
<feature type="compositionally biased region" description="Low complexity" evidence="2">
    <location>
        <begin position="255"/>
        <end position="288"/>
    </location>
</feature>
<dbReference type="InterPro" id="IPR001584">
    <property type="entry name" value="Integrase_cat-core"/>
</dbReference>
<dbReference type="NCBIfam" id="NF033516">
    <property type="entry name" value="transpos_IS3"/>
    <property type="match status" value="1"/>
</dbReference>
<dbReference type="InterPro" id="IPR012337">
    <property type="entry name" value="RNaseH-like_sf"/>
</dbReference>
<dbReference type="EMBL" id="JBHSPC010000093">
    <property type="protein sequence ID" value="MFC5673636.1"/>
    <property type="molecule type" value="Genomic_DNA"/>
</dbReference>
<evidence type="ECO:0000259" key="3">
    <source>
        <dbReference type="PROSITE" id="PS50994"/>
    </source>
</evidence>
<evidence type="ECO:0000313" key="4">
    <source>
        <dbReference type="EMBL" id="MFC5673636.1"/>
    </source>
</evidence>
<feature type="region of interest" description="Disordered" evidence="2">
    <location>
        <begin position="244"/>
        <end position="288"/>
    </location>
</feature>
<name>A0ABW0XYW0_9ACTN</name>
<evidence type="ECO:0000313" key="5">
    <source>
        <dbReference type="Proteomes" id="UP001596183"/>
    </source>
</evidence>
<dbReference type="Gene3D" id="3.30.420.10">
    <property type="entry name" value="Ribonuclease H-like superfamily/Ribonuclease H"/>
    <property type="match status" value="1"/>
</dbReference>
<dbReference type="Proteomes" id="UP001596183">
    <property type="component" value="Unassembled WGS sequence"/>
</dbReference>
<comment type="caution">
    <text evidence="4">The sequence shown here is derived from an EMBL/GenBank/DDBJ whole genome shotgun (WGS) entry which is preliminary data.</text>
</comment>
<organism evidence="4 5">
    <name type="scientific">Streptomyces incanus</name>
    <dbReference type="NCBI Taxonomy" id="887453"/>
    <lineage>
        <taxon>Bacteria</taxon>
        <taxon>Bacillati</taxon>
        <taxon>Actinomycetota</taxon>
        <taxon>Actinomycetes</taxon>
        <taxon>Kitasatosporales</taxon>
        <taxon>Streptomycetaceae</taxon>
        <taxon>Streptomyces</taxon>
    </lineage>
</organism>
<dbReference type="SUPFAM" id="SSF53098">
    <property type="entry name" value="Ribonuclease H-like"/>
    <property type="match status" value="1"/>
</dbReference>
<evidence type="ECO:0000256" key="2">
    <source>
        <dbReference type="SAM" id="MobiDB-lite"/>
    </source>
</evidence>
<dbReference type="RefSeq" id="WP_381217774.1">
    <property type="nucleotide sequence ID" value="NZ_JBHSPC010000093.1"/>
</dbReference>
<proteinExistence type="predicted"/>
<comment type="function">
    <text evidence="1">Involved in the transposition of the insertion sequence.</text>
</comment>